<proteinExistence type="inferred from homology"/>
<feature type="domain" description="PKD-like" evidence="5">
    <location>
        <begin position="339"/>
        <end position="420"/>
    </location>
</feature>
<feature type="domain" description="PKD-like" evidence="5">
    <location>
        <begin position="3402"/>
        <end position="3481"/>
    </location>
</feature>
<evidence type="ECO:0000256" key="2">
    <source>
        <dbReference type="ARBA" id="ARBA00022729"/>
    </source>
</evidence>
<feature type="domain" description="PKD-like" evidence="5">
    <location>
        <begin position="1829"/>
        <end position="1904"/>
    </location>
</feature>
<feature type="domain" description="PKD-like" evidence="5">
    <location>
        <begin position="429"/>
        <end position="503"/>
    </location>
</feature>
<feature type="domain" description="PKD-like" evidence="5">
    <location>
        <begin position="2006"/>
        <end position="2086"/>
    </location>
</feature>
<feature type="domain" description="PKD-like" evidence="5">
    <location>
        <begin position="2883"/>
        <end position="2960"/>
    </location>
</feature>
<dbReference type="InterPro" id="IPR045829">
    <property type="entry name" value="PKD_6"/>
</dbReference>
<feature type="domain" description="PKD-like" evidence="5">
    <location>
        <begin position="2443"/>
        <end position="2522"/>
    </location>
</feature>
<gene>
    <name evidence="6" type="ORF">FHS90_000834</name>
</gene>
<feature type="domain" description="PKD-like" evidence="5">
    <location>
        <begin position="3747"/>
        <end position="3821"/>
    </location>
</feature>
<feature type="domain" description="PKD-like" evidence="5">
    <location>
        <begin position="2356"/>
        <end position="2432"/>
    </location>
</feature>
<dbReference type="NCBIfam" id="TIGR04131">
    <property type="entry name" value="Bac_Flav_CTERM"/>
    <property type="match status" value="1"/>
</dbReference>
<feature type="domain" description="PKD-like" evidence="5">
    <location>
        <begin position="3056"/>
        <end position="3134"/>
    </location>
</feature>
<dbReference type="NCBIfam" id="TIGR01451">
    <property type="entry name" value="B_ant_repeat"/>
    <property type="match status" value="1"/>
</dbReference>
<feature type="domain" description="PKD-like" evidence="5">
    <location>
        <begin position="779"/>
        <end position="854"/>
    </location>
</feature>
<feature type="domain" description="PKD-like" evidence="5">
    <location>
        <begin position="1916"/>
        <end position="1996"/>
    </location>
</feature>
<evidence type="ECO:0000256" key="1">
    <source>
        <dbReference type="ARBA" id="ARBA00005445"/>
    </source>
</evidence>
<protein>
    <submittedName>
        <fullName evidence="6">Gliding motility-associated-like protein/uncharacterized repeat protein (TIGR01451 family)</fullName>
    </submittedName>
</protein>
<evidence type="ECO:0000259" key="4">
    <source>
        <dbReference type="Pfam" id="PF01345"/>
    </source>
</evidence>
<evidence type="ECO:0000256" key="3">
    <source>
        <dbReference type="SAM" id="SignalP"/>
    </source>
</evidence>
<feature type="domain" description="PKD-like" evidence="5">
    <location>
        <begin position="3488"/>
        <end position="3561"/>
    </location>
</feature>
<feature type="domain" description="PKD-like" evidence="5">
    <location>
        <begin position="1744"/>
        <end position="1822"/>
    </location>
</feature>
<feature type="domain" description="DUF11" evidence="4">
    <location>
        <begin position="222"/>
        <end position="334"/>
    </location>
</feature>
<feature type="domain" description="PKD-like" evidence="5">
    <location>
        <begin position="1039"/>
        <end position="1113"/>
    </location>
</feature>
<feature type="domain" description="PKD-like" evidence="5">
    <location>
        <begin position="1299"/>
        <end position="1380"/>
    </location>
</feature>
<feature type="domain" description="PKD-like" evidence="5">
    <location>
        <begin position="1388"/>
        <end position="1467"/>
    </location>
</feature>
<dbReference type="InterPro" id="IPR021884">
    <property type="entry name" value="Ice-bd_prot"/>
</dbReference>
<feature type="domain" description="PKD-like" evidence="5">
    <location>
        <begin position="1479"/>
        <end position="1552"/>
    </location>
</feature>
<feature type="domain" description="PKD-like" evidence="5">
    <location>
        <begin position="1564"/>
        <end position="1649"/>
    </location>
</feature>
<feature type="signal peptide" evidence="3">
    <location>
        <begin position="1"/>
        <end position="20"/>
    </location>
</feature>
<dbReference type="InterPro" id="IPR026341">
    <property type="entry name" value="T9SS_type_B"/>
</dbReference>
<sequence length="4094" mass="413850">MKTRLLLIVFVSLFLFQAHAQVKSPLRALRKVSLFSQSHVQLGKNTSFNGELVGPVAEKPQQKRHIQGTSSAAEVKKEIEKASVALRELPATATIPGQSLSGLRLTPGVYRINGDAVITGALELATAGKAEEFFIFQVEGNLTVSPSASVVLRQGASPVNVIWQVEGKTNLGGQSDFRGNIVSNGDIDAAPGASVRGKLLSKAGKILLPDNFTSDPATINADLSIEQSVSAEPYVVGEFVTYTVKVKNNGPDNEENVYVNFGWLPSTGLVAQSYTATVGTYNSGDWEIPALAVNAEATLSVTLRINRSGFITTVATAEGAGTDNDLEDNTAKLSICAVQPPGDITGPAEACINKTEYEFSVPAVAGAKGYVWTLPAGAGWTITDGAGTSKIKVSTGGVPGTHTISVRIDSPCGLGPEKKFNTYLYIEAPVLTGSMTGPEKACVGSTVLYSITSAPTAKTYDWAFPADWTVVEGGDGSDFLRVTVGPSSGKVEVKASNPCGGSNVLDKAVNVALSVVAKPAAVTGQDKVCANQGDQVIYSTAPMAGADSYTWTYPTDWVYVGGQGSSSITLKVGSQSGPVTVVANNICGSSEAAVKEVTVSPAAPVIANIIGDGTICSSDASQTYSVALADADLTFVWAIPPGWTEISGKGTNTIRVKPGTTGGTIKVTVSNGCGSAVETRTISVSTSLPAAPGAITPSAFATIPCVGQEGLTYSIAPVAGANTYKWAVPADWQITDGNGSASISVKAGTMAGQVTVQAENGCGLSGITSINVIPFASVPAVPVDFSGELKPCAGQTYTYQVTSPTANVVYTWLFPATWVVQSQTATAITVAATSEAGTISLSAVNGCGAGIAQSKAVTPYDGVPTFLSEIQGPPQICSGETEVTYRIDPAVGADTYFWSVPSGWSIEDGQGTATIKVTPGTSGGQITVKAENTCGESVVKVRNEVISPAAPLAPTAITGTAKLCAGQTPVTFTAAATANASSYIWTYPADWQVVGAADERTITFTIGSASGEVTVKAKNSCGASAATSYFVAVVPGKLAAGAITGPEEVCGANNVHTYFVTPVTGAINYKWTLPAGWDFVSAPNGASVQVRVGGTGTIALAIENECGLGAASTHSTRVSTAPPASPAAIIARPGALNPCEGQTGLTYSVAPVAGATSYVWSVPTGWTFTGQGSSTITVTSGTGSGQIRVQAINACLPSNPAISLTVSAFGTAPAQPQAVVGESVPCVGSTGVIYSVSNPVPGISYVWQVPANWTITAGLGSSQITVTVGSGAGAVSVTASNGCGTSVATSLGVIPTTGPPAIPGNIEGLKDVCRGGVLTYKVPASADISNYEWSVPLGWEIVGGSGTNEITVSFKVARTGVIRLVATNGCNLATVKELSVVASPVKPDAAPVITGPEDLCEGNTYTFKVNDVANATQYIWNIPADWEEVSGQGTNTLVVKIGSSSGSVYVLKAKASNGCGGSEEAVFNTRVFPPGLLSVGAVSGPGAVCALGDPVTFTVPSVPLAATYAWTFPAGWQPVSGLNSNTLVIIPGTSSGAVTVHVSNPCNVAAVTSTQQVTVVGAVPPAPGAILASAFASNPCVAQTNLTYSITAIAGTTAYEWRYPADWNVTSGGTSTSTSITLTAGSMVGEIAVRAKNECGWGGWRTYTVTPASSVPATPAAISGVQDPCAGETITYKVDSPVAQVVYSWSYPAGWLLISGEGTSEAVFTVGTTSGNVSVTASNGCGLSPGAAMLPVAPRAGKPVLAGPINGDKTACEGITRTYAVTPVSAADSYEWSLPAGWGIVGDDTSSTITVTVGGTSGLISVRGKNSCGVGDALTMAVEGVPAIPEAPVGITGATQVCSTDNTATFKVSSPVAGTTYTWSVPASWTITSSQGSSTLTAEIGDTGEVSVIASNVCGANNTPATLHVTVFTAAPVAAGSIGGDNNYCADNTTKIYTVPPVNGATSYEWTLPAGWISVSGETTNSITVKPNANSGTISVRGRNSCGYGAASTLAVTITGQAPTGPIAIKTTAAGLAPCKDQAGLTYSIDPVVGAVEYEWIYPSDWVRTAGGTASSTSITLTAGAASGEVKVTAKGSGGCGVITASLAVTISTVPPVAPVAINGDGNPCVGSQQKYRVQNPVVGMTYNWVLPGSDWVTVTGEGSAEITVTAGTSAGNISVTAENGCGVSTAITKQVAPSVGTAPLGASIAGSDKACAGTVEIYTINVLAGANSIFWDVPSDWSIVSGQGTSTLKVTVGTGNGVIKVSAKNSCDQSTERALAITVTNGSPATIGAITATATEVCANGEIEFSVPAVSGATSYKWELPAGASMVGSSSTNAVKIRFGTVGGQVRVKAANQCGEGPVASLAVTVSASGPASIADIKGQRLLCGTAGSQIYFIDPVARAESYLWKVPAAWTVIGDKTGTSIEVQQNGLAGTLTVEARNSCGLTSQSVNVAFETPVTAAPAGIVGNFTPCAGQTVTYRISAAVPGATSYVWSVPSGWNIIGDDKGASIEVTAGTSGGVVAVAGRNACAPGPEASVAVTSSGAAPAKPAGVITTATPCSNSEQTFKIDSPVAGVVYTWAYPSEWTYVSGQGTSQLVVNIGAASGNVSVTASFAGGCGTSAPVTVAVSNSSNAPAITSAITGSASVCGGASTAVAYAVTLSAGAKDIDWEVPAGWNIVSGENAATLQVIPGSTGGVIKVSALNACGDRTEKALAVAVSSTVPSALSAITGPADGCVKEVIAFSVPAVANADEYIWTLPAEATIESGEGSNAITVKLGTVGGQISVYAKNGCGASVPVTRTINTPKAGPDAVGAIAGKTTVCAQGANQTYSIAPVNGATDYKWSVPAGWTQVSGGNGTTSITLTPGNTGGIVSVQALNASTNCLPTTTAVAITVAPQISKTISAIEGTAVPCVGSVVTYRVNAVAGAEKYTWLLPLGWKPVGDATGASIQVEVGSNSGSVSVYASAECGGDSNWASLNVTPVDGVPTAPAGIIGLASSCAGSTQVYKVLNPEAGITYNWTLPGADWSAVNGTGSSEITVVVGSTPGTISVTATNTCNLASAATFKAVGVLNGTPALSGAISGSANPCEGTTRLYSITAAAEAQDIFWEVPAGWRVVSNGTASVQITAGATGGIIKVTAKNGCGQPVVKTLAVTGVPVLPTVVGPITGNTAGCANEVLTFSVPEPEGATDYFWELPAGATLRGGEGTHEITAQMGSVSGDIKVTIFDNCGNFKELTHSIELSTSPPVAIGPLVAGEISLCSTDALDKTYAINAVTGAKEYKWVYPDAWTYVAGQGTTSITLRTNGVSGALTVEASNSCDTQTRSWAVKVEDPITTAPGAIAGKLFPCFNEGNLEYSVTPITGVQYIWEVTGDLVITSGGNSEKVTVKTGAAGGQLSVKVANATCGPGPASVVTVTPTGTAPTPPAGIAGDANPCVGTSRTYSVQSPVPGMTYRWSYPAGWGPVTGQQGTDKLTVTIGATAGNIEVYAEGCLNSTATTFAVTPVNGAPVLAANIQGQTTLCPNSTQVEYSIAGTATVWNWNVPTGWSITENLGNSIKVSTNNQGGVVTVTASNDCGQTVKTLAVAIATTAPDALASILGPDRVCANTEAVYEVPVANGATSYTWTWPSGASPIGPVDSNKIRILMGSASGQVTVKAANSCGFTTSTVVKNVTVTQGAPNTVGAIKGDPAEFCASSNQRQYHIEPVAGADRYKWTVPNGWTIVGPDNTETLTVVPGATGGDLKVEAINACGATNRTIAVTVVQPLAGISEIAGSKTPCVNQEVTFSVDAVAGVGATGYSWTYPTGWIPVGPVNGRSIVLRTTATPGTVSVSVANLCSNATKTMNVVPAGTVPAGPDGIEGTVSVCAGSRGVKYTVQNPIAGMRYEWQLSAGSDWQFASAQGSSEMAFNVGAVTTTVSVRAVSCSQSAAATRAVTVTPSVGVLDRIINETDVCAGYKFSVAPIAGAGEYVWTVPAGWKINGQGSASVTLESPGPITSPVQIAVVAKSANGVCTSNTLTFDVEPGQVGIEDELKVYNAFSPNNDGKNERWTVNGLMNYPDNELVVINRWGSEVFRQKGYKNNWDGKGLAEGTYFYILKVRLCDNREVTYKGYLMLTR</sequence>
<dbReference type="InterPro" id="IPR047589">
    <property type="entry name" value="DUF11_rpt"/>
</dbReference>
<feature type="domain" description="PKD-like" evidence="5">
    <location>
        <begin position="1126"/>
        <end position="1204"/>
    </location>
</feature>
<feature type="domain" description="PKD-like" evidence="5">
    <location>
        <begin position="2791"/>
        <end position="2864"/>
    </location>
</feature>
<feature type="domain" description="PKD-like" evidence="5">
    <location>
        <begin position="3234"/>
        <end position="3307"/>
    </location>
</feature>
<feature type="domain" description="PKD-like" evidence="5">
    <location>
        <begin position="951"/>
        <end position="1029"/>
    </location>
</feature>
<dbReference type="InterPro" id="IPR001434">
    <property type="entry name" value="OmcB-like_DUF11"/>
</dbReference>
<feature type="domain" description="PKD-like" evidence="5">
    <location>
        <begin position="2968"/>
        <end position="3046"/>
    </location>
</feature>
<dbReference type="Pfam" id="PF01345">
    <property type="entry name" value="DUF11"/>
    <property type="match status" value="1"/>
</dbReference>
<keyword evidence="2 3" id="KW-0732">Signal</keyword>
<feature type="domain" description="PKD-like" evidence="5">
    <location>
        <begin position="2617"/>
        <end position="2698"/>
    </location>
</feature>
<feature type="domain" description="PKD-like" evidence="5">
    <location>
        <begin position="2529"/>
        <end position="2609"/>
    </location>
</feature>
<organism evidence="6 7">
    <name type="scientific">Rufibacter quisquiliarum</name>
    <dbReference type="NCBI Taxonomy" id="1549639"/>
    <lineage>
        <taxon>Bacteria</taxon>
        <taxon>Pseudomonadati</taxon>
        <taxon>Bacteroidota</taxon>
        <taxon>Cytophagia</taxon>
        <taxon>Cytophagales</taxon>
        <taxon>Hymenobacteraceae</taxon>
        <taxon>Rufibacter</taxon>
    </lineage>
</organism>
<feature type="domain" description="PKD-like" evidence="5">
    <location>
        <begin position="3658"/>
        <end position="3735"/>
    </location>
</feature>
<feature type="domain" description="PKD-like" evidence="5">
    <location>
        <begin position="3923"/>
        <end position="3995"/>
    </location>
</feature>
<feature type="domain" description="PKD-like" evidence="5">
    <location>
        <begin position="1656"/>
        <end position="1731"/>
    </location>
</feature>
<reference evidence="6 7" key="1">
    <citation type="submission" date="2020-08" db="EMBL/GenBank/DDBJ databases">
        <title>Genomic Encyclopedia of Type Strains, Phase IV (KMG-IV): sequencing the most valuable type-strain genomes for metagenomic binning, comparative biology and taxonomic classification.</title>
        <authorList>
            <person name="Goeker M."/>
        </authorList>
    </citation>
    <scope>NUCLEOTIDE SEQUENCE [LARGE SCALE GENOMIC DNA]</scope>
    <source>
        <strain evidence="6 7">DSM 29854</strain>
    </source>
</reference>
<dbReference type="EMBL" id="JACJIQ010000002">
    <property type="protein sequence ID" value="MBA9076132.1"/>
    <property type="molecule type" value="Genomic_DNA"/>
</dbReference>
<dbReference type="Pfam" id="PF13585">
    <property type="entry name" value="CHU_C"/>
    <property type="match status" value="1"/>
</dbReference>
<comment type="similarity">
    <text evidence="1">Belongs to the ice-binding protein family.</text>
</comment>
<feature type="domain" description="PKD-like" evidence="5">
    <location>
        <begin position="606"/>
        <end position="682"/>
    </location>
</feature>
<feature type="domain" description="PKD-like" evidence="5">
    <location>
        <begin position="2187"/>
        <end position="2262"/>
    </location>
</feature>
<feature type="domain" description="PKD-like" evidence="5">
    <location>
        <begin position="3142"/>
        <end position="3215"/>
    </location>
</feature>
<evidence type="ECO:0000259" key="5">
    <source>
        <dbReference type="Pfam" id="PF19408"/>
    </source>
</evidence>
<dbReference type="Proteomes" id="UP000563094">
    <property type="component" value="Unassembled WGS sequence"/>
</dbReference>
<dbReference type="RefSeq" id="WP_377047729.1">
    <property type="nucleotide sequence ID" value="NZ_JBHLTU010000011.1"/>
</dbReference>
<feature type="chain" id="PRO_5032461074" evidence="3">
    <location>
        <begin position="21"/>
        <end position="4094"/>
    </location>
</feature>
<accession>A0A839GB27</accession>
<feature type="domain" description="PKD-like" evidence="5">
    <location>
        <begin position="1213"/>
        <end position="1293"/>
    </location>
</feature>
<evidence type="ECO:0000313" key="7">
    <source>
        <dbReference type="Proteomes" id="UP000563094"/>
    </source>
</evidence>
<feature type="domain" description="PKD-like" evidence="5">
    <location>
        <begin position="3316"/>
        <end position="3395"/>
    </location>
</feature>
<feature type="domain" description="PKD-like" evidence="5">
    <location>
        <begin position="689"/>
        <end position="772"/>
    </location>
</feature>
<feature type="domain" description="PKD-like" evidence="5">
    <location>
        <begin position="2705"/>
        <end position="2779"/>
    </location>
</feature>
<dbReference type="Pfam" id="PF19408">
    <property type="entry name" value="PKD_6"/>
    <property type="match status" value="42"/>
</dbReference>
<feature type="domain" description="PKD-like" evidence="5">
    <location>
        <begin position="3831"/>
        <end position="3910"/>
    </location>
</feature>
<keyword evidence="7" id="KW-1185">Reference proteome</keyword>
<dbReference type="Gene3D" id="2.60.40.10">
    <property type="entry name" value="Immunoglobulins"/>
    <property type="match status" value="1"/>
</dbReference>
<name>A0A839GB27_9BACT</name>
<feature type="domain" description="PKD-like" evidence="5">
    <location>
        <begin position="866"/>
        <end position="939"/>
    </location>
</feature>
<feature type="domain" description="PKD-like" evidence="5">
    <location>
        <begin position="517"/>
        <end position="594"/>
    </location>
</feature>
<dbReference type="Pfam" id="PF11999">
    <property type="entry name" value="Ice_binding"/>
    <property type="match status" value="1"/>
</dbReference>
<feature type="domain" description="PKD-like" evidence="5">
    <location>
        <begin position="3571"/>
        <end position="3647"/>
    </location>
</feature>
<evidence type="ECO:0000313" key="6">
    <source>
        <dbReference type="EMBL" id="MBA9076132.1"/>
    </source>
</evidence>
<feature type="domain" description="PKD-like" evidence="5">
    <location>
        <begin position="2269"/>
        <end position="2349"/>
    </location>
</feature>
<comment type="caution">
    <text evidence="6">The sequence shown here is derived from an EMBL/GenBank/DDBJ whole genome shotgun (WGS) entry which is preliminary data.</text>
</comment>
<dbReference type="InterPro" id="IPR013783">
    <property type="entry name" value="Ig-like_fold"/>
</dbReference>
<feature type="domain" description="PKD-like" evidence="5">
    <location>
        <begin position="2095"/>
        <end position="2174"/>
    </location>
</feature>